<dbReference type="RefSeq" id="XP_002787665.1">
    <property type="nucleotide sequence ID" value="XM_002787619.1"/>
</dbReference>
<protein>
    <submittedName>
        <fullName evidence="2">Uncharacterized protein</fullName>
    </submittedName>
</protein>
<keyword evidence="1" id="KW-0853">WD repeat</keyword>
<accession>C5K7C6</accession>
<gene>
    <name evidence="2" type="ORF">Pmar_PMAR012441</name>
</gene>
<dbReference type="InterPro" id="IPR001680">
    <property type="entry name" value="WD40_rpt"/>
</dbReference>
<dbReference type="Gene3D" id="2.130.10.10">
    <property type="entry name" value="YVTN repeat-like/Quinoprotein amine dehydrogenase"/>
    <property type="match status" value="1"/>
</dbReference>
<organism evidence="3">
    <name type="scientific">Perkinsus marinus (strain ATCC 50983 / TXsc)</name>
    <dbReference type="NCBI Taxonomy" id="423536"/>
    <lineage>
        <taxon>Eukaryota</taxon>
        <taxon>Sar</taxon>
        <taxon>Alveolata</taxon>
        <taxon>Perkinsozoa</taxon>
        <taxon>Perkinsea</taxon>
        <taxon>Perkinsida</taxon>
        <taxon>Perkinsidae</taxon>
        <taxon>Perkinsus</taxon>
    </lineage>
</organism>
<evidence type="ECO:0000313" key="3">
    <source>
        <dbReference type="Proteomes" id="UP000007800"/>
    </source>
</evidence>
<dbReference type="Pfam" id="PF00400">
    <property type="entry name" value="WD40"/>
    <property type="match status" value="2"/>
</dbReference>
<evidence type="ECO:0000313" key="2">
    <source>
        <dbReference type="EMBL" id="EER19461.1"/>
    </source>
</evidence>
<keyword evidence="3" id="KW-1185">Reference proteome</keyword>
<dbReference type="Proteomes" id="UP000007800">
    <property type="component" value="Unassembled WGS sequence"/>
</dbReference>
<dbReference type="SMART" id="SM00320">
    <property type="entry name" value="WD40"/>
    <property type="match status" value="2"/>
</dbReference>
<dbReference type="OrthoDB" id="308449at2759"/>
<dbReference type="SUPFAM" id="SSF50978">
    <property type="entry name" value="WD40 repeat-like"/>
    <property type="match status" value="1"/>
</dbReference>
<feature type="repeat" description="WD" evidence="1">
    <location>
        <begin position="180"/>
        <end position="193"/>
    </location>
</feature>
<evidence type="ECO:0000256" key="1">
    <source>
        <dbReference type="PROSITE-ProRule" id="PRU00221"/>
    </source>
</evidence>
<dbReference type="GeneID" id="9039722"/>
<sequence length="193" mass="20919">MGNIRVWDLGGRPTQASHIIRKSIIQGLLQIKSVPIPAGGQNIIVKSLCTVDCNLVAAAVANNVKIIDKSRSNGGIGHLAIAASGIKLYDLRSYEELDRGTKRESTPASETAPQVPLKLVSGHMDIFAVVASEDAKLFAGGREKTIRMWTDPAKVPTGQVFQPPHFDAVSCLQPWGRSHLVSGSRDKFIKLWE</sequence>
<dbReference type="PROSITE" id="PS50082">
    <property type="entry name" value="WD_REPEATS_2"/>
    <property type="match status" value="1"/>
</dbReference>
<dbReference type="AlphaFoldDB" id="C5K7C6"/>
<reference evidence="2 3" key="1">
    <citation type="submission" date="2008-07" db="EMBL/GenBank/DDBJ databases">
        <authorList>
            <person name="El-Sayed N."/>
            <person name="Caler E."/>
            <person name="Inman J."/>
            <person name="Amedeo P."/>
            <person name="Hass B."/>
            <person name="Wortman J."/>
        </authorList>
    </citation>
    <scope>NUCLEOTIDE SEQUENCE [LARGE SCALE GENOMIC DNA]</scope>
    <source>
        <strain evidence="3">ATCC 50983 / TXsc</strain>
    </source>
</reference>
<feature type="non-terminal residue" evidence="2">
    <location>
        <position position="193"/>
    </location>
</feature>
<dbReference type="InParanoid" id="C5K7C6"/>
<dbReference type="InterPro" id="IPR015943">
    <property type="entry name" value="WD40/YVTN_repeat-like_dom_sf"/>
</dbReference>
<proteinExistence type="predicted"/>
<dbReference type="InterPro" id="IPR036322">
    <property type="entry name" value="WD40_repeat_dom_sf"/>
</dbReference>
<dbReference type="EMBL" id="GG671079">
    <property type="protein sequence ID" value="EER19461.1"/>
    <property type="molecule type" value="Genomic_DNA"/>
</dbReference>
<name>C5K7C6_PERM5</name>